<feature type="region of interest" description="Disordered" evidence="2">
    <location>
        <begin position="253"/>
        <end position="306"/>
    </location>
</feature>
<evidence type="ECO:0000313" key="4">
    <source>
        <dbReference type="Proteomes" id="UP001157418"/>
    </source>
</evidence>
<comment type="caution">
    <text evidence="3">The sequence shown here is derived from an EMBL/GenBank/DDBJ whole genome shotgun (WGS) entry which is preliminary data.</text>
</comment>
<evidence type="ECO:0000313" key="3">
    <source>
        <dbReference type="EMBL" id="CAH1420039.1"/>
    </source>
</evidence>
<name>A0AAU9LWR1_9ASTR</name>
<feature type="compositionally biased region" description="Basic and acidic residues" evidence="2">
    <location>
        <begin position="532"/>
        <end position="541"/>
    </location>
</feature>
<keyword evidence="4" id="KW-1185">Reference proteome</keyword>
<dbReference type="EMBL" id="CAKMRJ010000768">
    <property type="protein sequence ID" value="CAH1420039.1"/>
    <property type="molecule type" value="Genomic_DNA"/>
</dbReference>
<sequence>MALSQFCPHLVSFRISWGCSRSKTDNWIVMYGLFYGINVDYTSILWEDFLTFLPTSKNKFLIPYPYWWSIIIHDVINNSNLTPEKIPEGPLPLYLRISPYRIRIASESEFSQPVIIPDAILAKPDENNEPTSPPKSGTSSKALSFLDSLFQPPFCYVEPSSPALVSPAGFQSVLECPSNFVSLDYDSLEDDDQDSEKHIQLEDLSKSSPVQDNQDEDTPMQMVDIPSSEGLIVDDEPHDMSINLYSTPSTRTFNIDLDNYSPSPQKESQEHDYTHEAKFSSFPPDPHQDDGTPVDTNEANTSEPDPKRIRINAQMVADGIEEIRFHTSSRSKYLAKFQWYLERMADNVCILNETTKAQVKKLMLAIEDFDGTAAYIRGQVIRNMQRIETLDQKIHNTIEDCLSPMHQKIDDFIQSLSSLESVYESKLDHLLNHVTAQDRYISTLENSIAEISEASISSSTSPFQTFSEQKDNNSSREISSPQKAIQLLVNEFKAIKTQSSYSVIHELQQKVALTDSKLDLILAKLSGSNDRPPGREGEKFNMSRSSQSPIIHQILDSPNEFEKRRQEKLESLDKMAADARLKAQQNRAKMAETEKELIRKQGIKNPTLKVPRRKDIYITKPVTISEPFAQQKLPQIDPKDRGKQKYVFRDSYQKVKLIKPTNFFTPPSGLTKEKWDIPAPPNGMKFNLWPSEIYLVEPDVDIEELGQKEAEEPDLDLNMENESPGNILKNPHRGVVFSSKGRLRFMRISQKHRFSSEFIQGIIGLLKRT</sequence>
<feature type="compositionally biased region" description="Basic and acidic residues" evidence="2">
    <location>
        <begin position="267"/>
        <end position="278"/>
    </location>
</feature>
<feature type="region of interest" description="Disordered" evidence="2">
    <location>
        <begin position="460"/>
        <end position="479"/>
    </location>
</feature>
<gene>
    <name evidence="3" type="ORF">LVIROSA_LOCUS7533</name>
</gene>
<proteinExistence type="predicted"/>
<feature type="region of interest" description="Disordered" evidence="2">
    <location>
        <begin position="185"/>
        <end position="223"/>
    </location>
</feature>
<feature type="region of interest" description="Disordered" evidence="2">
    <location>
        <begin position="525"/>
        <end position="546"/>
    </location>
</feature>
<feature type="compositionally biased region" description="Polar residues" evidence="2">
    <location>
        <begin position="294"/>
        <end position="303"/>
    </location>
</feature>
<evidence type="ECO:0000256" key="2">
    <source>
        <dbReference type="SAM" id="MobiDB-lite"/>
    </source>
</evidence>
<dbReference type="AlphaFoldDB" id="A0AAU9LWR1"/>
<organism evidence="3 4">
    <name type="scientific">Lactuca virosa</name>
    <dbReference type="NCBI Taxonomy" id="75947"/>
    <lineage>
        <taxon>Eukaryota</taxon>
        <taxon>Viridiplantae</taxon>
        <taxon>Streptophyta</taxon>
        <taxon>Embryophyta</taxon>
        <taxon>Tracheophyta</taxon>
        <taxon>Spermatophyta</taxon>
        <taxon>Magnoliopsida</taxon>
        <taxon>eudicotyledons</taxon>
        <taxon>Gunneridae</taxon>
        <taxon>Pentapetalae</taxon>
        <taxon>asterids</taxon>
        <taxon>campanulids</taxon>
        <taxon>Asterales</taxon>
        <taxon>Asteraceae</taxon>
        <taxon>Cichorioideae</taxon>
        <taxon>Cichorieae</taxon>
        <taxon>Lactucinae</taxon>
        <taxon>Lactuca</taxon>
    </lineage>
</organism>
<accession>A0AAU9LWR1</accession>
<feature type="coiled-coil region" evidence="1">
    <location>
        <begin position="574"/>
        <end position="601"/>
    </location>
</feature>
<protein>
    <submittedName>
        <fullName evidence="3">Uncharacterized protein</fullName>
    </submittedName>
</protein>
<reference evidence="3 4" key="1">
    <citation type="submission" date="2022-01" db="EMBL/GenBank/DDBJ databases">
        <authorList>
            <person name="Xiong W."/>
            <person name="Schranz E."/>
        </authorList>
    </citation>
    <scope>NUCLEOTIDE SEQUENCE [LARGE SCALE GENOMIC DNA]</scope>
</reference>
<evidence type="ECO:0000256" key="1">
    <source>
        <dbReference type="SAM" id="Coils"/>
    </source>
</evidence>
<keyword evidence="1" id="KW-0175">Coiled coil</keyword>
<dbReference type="Proteomes" id="UP001157418">
    <property type="component" value="Unassembled WGS sequence"/>
</dbReference>
<feature type="compositionally biased region" description="Basic and acidic residues" evidence="2">
    <location>
        <begin position="195"/>
        <end position="205"/>
    </location>
</feature>